<comment type="caution">
    <text evidence="9">The sequence shown here is derived from an EMBL/GenBank/DDBJ whole genome shotgun (WGS) entry which is preliminary data.</text>
</comment>
<organism evidence="9 10">
    <name type="scientific">Breoghania corrubedonensis</name>
    <dbReference type="NCBI Taxonomy" id="665038"/>
    <lineage>
        <taxon>Bacteria</taxon>
        <taxon>Pseudomonadati</taxon>
        <taxon>Pseudomonadota</taxon>
        <taxon>Alphaproteobacteria</taxon>
        <taxon>Hyphomicrobiales</taxon>
        <taxon>Stappiaceae</taxon>
        <taxon>Breoghania</taxon>
    </lineage>
</organism>
<keyword evidence="4 7" id="KW-0812">Transmembrane</keyword>
<feature type="transmembrane region" description="Helical" evidence="7">
    <location>
        <begin position="112"/>
        <end position="132"/>
    </location>
</feature>
<evidence type="ECO:0000256" key="4">
    <source>
        <dbReference type="ARBA" id="ARBA00022692"/>
    </source>
</evidence>
<evidence type="ECO:0000313" key="9">
    <source>
        <dbReference type="EMBL" id="PTW61984.1"/>
    </source>
</evidence>
<evidence type="ECO:0000259" key="8">
    <source>
        <dbReference type="PROSITE" id="PS50928"/>
    </source>
</evidence>
<reference evidence="9 10" key="1">
    <citation type="submission" date="2018-04" db="EMBL/GenBank/DDBJ databases">
        <title>Genomic Encyclopedia of Archaeal and Bacterial Type Strains, Phase II (KMG-II): from individual species to whole genera.</title>
        <authorList>
            <person name="Goeker M."/>
        </authorList>
    </citation>
    <scope>NUCLEOTIDE SEQUENCE [LARGE SCALE GENOMIC DNA]</scope>
    <source>
        <strain evidence="9 10">DSM 23382</strain>
    </source>
</reference>
<dbReference type="Pfam" id="PF00528">
    <property type="entry name" value="BPD_transp_1"/>
    <property type="match status" value="1"/>
</dbReference>
<dbReference type="GO" id="GO:0055085">
    <property type="term" value="P:transmembrane transport"/>
    <property type="evidence" value="ECO:0007669"/>
    <property type="project" value="InterPro"/>
</dbReference>
<keyword evidence="2 7" id="KW-0813">Transport</keyword>
<evidence type="ECO:0000256" key="5">
    <source>
        <dbReference type="ARBA" id="ARBA00022989"/>
    </source>
</evidence>
<protein>
    <submittedName>
        <fullName evidence="9">NitT/TauT family transport system permease protein</fullName>
    </submittedName>
</protein>
<evidence type="ECO:0000256" key="6">
    <source>
        <dbReference type="ARBA" id="ARBA00023136"/>
    </source>
</evidence>
<dbReference type="CDD" id="cd06261">
    <property type="entry name" value="TM_PBP2"/>
    <property type="match status" value="1"/>
</dbReference>
<dbReference type="Proteomes" id="UP000244081">
    <property type="component" value="Unassembled WGS sequence"/>
</dbReference>
<dbReference type="InterPro" id="IPR035906">
    <property type="entry name" value="MetI-like_sf"/>
</dbReference>
<dbReference type="SUPFAM" id="SSF161098">
    <property type="entry name" value="MetI-like"/>
    <property type="match status" value="1"/>
</dbReference>
<dbReference type="AlphaFoldDB" id="A0A2T5VE14"/>
<feature type="transmembrane region" description="Helical" evidence="7">
    <location>
        <begin position="226"/>
        <end position="250"/>
    </location>
</feature>
<dbReference type="OrthoDB" id="8443696at2"/>
<evidence type="ECO:0000256" key="1">
    <source>
        <dbReference type="ARBA" id="ARBA00004651"/>
    </source>
</evidence>
<dbReference type="Gene3D" id="1.10.3720.10">
    <property type="entry name" value="MetI-like"/>
    <property type="match status" value="1"/>
</dbReference>
<evidence type="ECO:0000256" key="7">
    <source>
        <dbReference type="RuleBase" id="RU363032"/>
    </source>
</evidence>
<comment type="similarity">
    <text evidence="7">Belongs to the binding-protein-dependent transport system permease family.</text>
</comment>
<dbReference type="PANTHER" id="PTHR30151">
    <property type="entry name" value="ALKANE SULFONATE ABC TRANSPORTER-RELATED, MEMBRANE SUBUNIT"/>
    <property type="match status" value="1"/>
</dbReference>
<sequence length="270" mass="30131">MDPDVVAETAEAEETRRTSRRYRRVPTSLLSLALFFLTWTVAAWWAHDPDVPTPFAVAAFMAREAANGDLFYHLSITLARVAAAFVVSMAVGTAIGLAMGQWREIDRWLDPWLILLINMPALVLIVLCYIWIGLSEAAAITAVALNKTPNVVITLREGARALDPKLAEMARVYRFSRLALVRDVMLPQLQPYIAAASRSGLALIWKIVLVVELLGRSNGVGFQIHLYFQLFDVTAILGYAFAFVAVMIAIEYMLVQPLETRLTRWRAKPA</sequence>
<dbReference type="GO" id="GO:0005886">
    <property type="term" value="C:plasma membrane"/>
    <property type="evidence" value="ECO:0007669"/>
    <property type="project" value="UniProtKB-SubCell"/>
</dbReference>
<keyword evidence="6 7" id="KW-0472">Membrane</keyword>
<comment type="subcellular location">
    <subcellularLocation>
        <location evidence="1 7">Cell membrane</location>
        <topology evidence="1 7">Multi-pass membrane protein</topology>
    </subcellularLocation>
</comment>
<keyword evidence="3" id="KW-1003">Cell membrane</keyword>
<feature type="domain" description="ABC transmembrane type-1" evidence="8">
    <location>
        <begin position="74"/>
        <end position="254"/>
    </location>
</feature>
<accession>A0A2T5VE14</accession>
<keyword evidence="5 7" id="KW-1133">Transmembrane helix</keyword>
<feature type="transmembrane region" description="Helical" evidence="7">
    <location>
        <begin position="70"/>
        <end position="100"/>
    </location>
</feature>
<name>A0A2T5VE14_9HYPH</name>
<dbReference type="RefSeq" id="WP_107987613.1">
    <property type="nucleotide sequence ID" value="NZ_QAYG01000001.1"/>
</dbReference>
<dbReference type="EMBL" id="QAYG01000001">
    <property type="protein sequence ID" value="PTW61984.1"/>
    <property type="molecule type" value="Genomic_DNA"/>
</dbReference>
<feature type="transmembrane region" description="Helical" evidence="7">
    <location>
        <begin position="25"/>
        <end position="46"/>
    </location>
</feature>
<keyword evidence="10" id="KW-1185">Reference proteome</keyword>
<evidence type="ECO:0000256" key="2">
    <source>
        <dbReference type="ARBA" id="ARBA00022448"/>
    </source>
</evidence>
<dbReference type="PROSITE" id="PS50928">
    <property type="entry name" value="ABC_TM1"/>
    <property type="match status" value="1"/>
</dbReference>
<evidence type="ECO:0000313" key="10">
    <source>
        <dbReference type="Proteomes" id="UP000244081"/>
    </source>
</evidence>
<gene>
    <name evidence="9" type="ORF">C8N35_10116</name>
</gene>
<dbReference type="PANTHER" id="PTHR30151:SF38">
    <property type="entry name" value="ALIPHATIC SULFONATES TRANSPORT PERMEASE PROTEIN SSUC-RELATED"/>
    <property type="match status" value="1"/>
</dbReference>
<proteinExistence type="inferred from homology"/>
<dbReference type="InterPro" id="IPR000515">
    <property type="entry name" value="MetI-like"/>
</dbReference>
<evidence type="ECO:0000256" key="3">
    <source>
        <dbReference type="ARBA" id="ARBA00022475"/>
    </source>
</evidence>